<comment type="caution">
    <text evidence="2">The sequence shown here is derived from an EMBL/GenBank/DDBJ whole genome shotgun (WGS) entry which is preliminary data.</text>
</comment>
<reference evidence="2 3" key="1">
    <citation type="submission" date="2020-08" db="EMBL/GenBank/DDBJ databases">
        <title>Genomic Encyclopedia of Type Strains, Phase IV (KMG-IV): sequencing the most valuable type-strain genomes for metagenomic binning, comparative biology and taxonomic classification.</title>
        <authorList>
            <person name="Goeker M."/>
        </authorList>
    </citation>
    <scope>NUCLEOTIDE SEQUENCE [LARGE SCALE GENOMIC DNA]</scope>
    <source>
        <strain evidence="2 3">DSM 105074</strain>
    </source>
</reference>
<feature type="transmembrane region" description="Helical" evidence="1">
    <location>
        <begin position="75"/>
        <end position="94"/>
    </location>
</feature>
<keyword evidence="1" id="KW-0812">Transmembrane</keyword>
<gene>
    <name evidence="2" type="ORF">HNQ92_001077</name>
</gene>
<dbReference type="Proteomes" id="UP000557307">
    <property type="component" value="Unassembled WGS sequence"/>
</dbReference>
<accession>A0A840TI25</accession>
<proteinExistence type="predicted"/>
<organism evidence="2 3">
    <name type="scientific">Rhabdobacter roseus</name>
    <dbReference type="NCBI Taxonomy" id="1655419"/>
    <lineage>
        <taxon>Bacteria</taxon>
        <taxon>Pseudomonadati</taxon>
        <taxon>Bacteroidota</taxon>
        <taxon>Cytophagia</taxon>
        <taxon>Cytophagales</taxon>
        <taxon>Cytophagaceae</taxon>
        <taxon>Rhabdobacter</taxon>
    </lineage>
</organism>
<keyword evidence="3" id="KW-1185">Reference proteome</keyword>
<dbReference type="EMBL" id="JACHGF010000002">
    <property type="protein sequence ID" value="MBB5282951.1"/>
    <property type="molecule type" value="Genomic_DNA"/>
</dbReference>
<feature type="transmembrane region" description="Helical" evidence="1">
    <location>
        <begin position="7"/>
        <end position="24"/>
    </location>
</feature>
<name>A0A840TI25_9BACT</name>
<dbReference type="RefSeq" id="WP_184171935.1">
    <property type="nucleotide sequence ID" value="NZ_JACHGF010000002.1"/>
</dbReference>
<protein>
    <submittedName>
        <fullName evidence="2">Uncharacterized protein</fullName>
    </submittedName>
</protein>
<evidence type="ECO:0000313" key="3">
    <source>
        <dbReference type="Proteomes" id="UP000557307"/>
    </source>
</evidence>
<keyword evidence="1" id="KW-1133">Transmembrane helix</keyword>
<evidence type="ECO:0000313" key="2">
    <source>
        <dbReference type="EMBL" id="MBB5282951.1"/>
    </source>
</evidence>
<sequence>MKTARIFSKFSGYILIKWVCFYLYQFLESRNSWNWEKVNSREDALFTAWMLLALPILEILILIFPFQLALKQKGIIALFILLLTFSFEFAIGWYATNQRFATWMIIKLFFSVALFYIFYKKEIWING</sequence>
<feature type="transmembrane region" description="Helical" evidence="1">
    <location>
        <begin position="100"/>
        <end position="119"/>
    </location>
</feature>
<keyword evidence="1" id="KW-0472">Membrane</keyword>
<dbReference type="AlphaFoldDB" id="A0A840TI25"/>
<feature type="transmembrane region" description="Helical" evidence="1">
    <location>
        <begin position="44"/>
        <end position="63"/>
    </location>
</feature>
<evidence type="ECO:0000256" key="1">
    <source>
        <dbReference type="SAM" id="Phobius"/>
    </source>
</evidence>